<dbReference type="InterPro" id="IPR001646">
    <property type="entry name" value="5peptide_repeat"/>
</dbReference>
<organism evidence="1 2">
    <name type="scientific">Rotaria magnacalcarata</name>
    <dbReference type="NCBI Taxonomy" id="392030"/>
    <lineage>
        <taxon>Eukaryota</taxon>
        <taxon>Metazoa</taxon>
        <taxon>Spiralia</taxon>
        <taxon>Gnathifera</taxon>
        <taxon>Rotifera</taxon>
        <taxon>Eurotatoria</taxon>
        <taxon>Bdelloidea</taxon>
        <taxon>Philodinida</taxon>
        <taxon>Philodinidae</taxon>
        <taxon>Rotaria</taxon>
    </lineage>
</organism>
<evidence type="ECO:0008006" key="3">
    <source>
        <dbReference type="Google" id="ProtNLM"/>
    </source>
</evidence>
<evidence type="ECO:0000313" key="2">
    <source>
        <dbReference type="Proteomes" id="UP000663855"/>
    </source>
</evidence>
<dbReference type="PANTHER" id="PTHR14136:SF17">
    <property type="entry name" value="BTB_POZ DOMAIN-CONTAINING PROTEIN KCTD9"/>
    <property type="match status" value="1"/>
</dbReference>
<dbReference type="EMBL" id="CAJNOV010002229">
    <property type="protein sequence ID" value="CAF1094656.1"/>
    <property type="molecule type" value="Genomic_DNA"/>
</dbReference>
<protein>
    <recommendedName>
        <fullName evidence="3">Pentapeptide repeat-containing protein</fullName>
    </recommendedName>
</protein>
<evidence type="ECO:0000313" key="1">
    <source>
        <dbReference type="EMBL" id="CAF1094656.1"/>
    </source>
</evidence>
<dbReference type="SUPFAM" id="SSF141571">
    <property type="entry name" value="Pentapeptide repeat-like"/>
    <property type="match status" value="1"/>
</dbReference>
<proteinExistence type="predicted"/>
<accession>A0A814NP98</accession>
<dbReference type="PANTHER" id="PTHR14136">
    <property type="entry name" value="BTB_POZ DOMAIN-CONTAINING PROTEIN KCTD9"/>
    <property type="match status" value="1"/>
</dbReference>
<dbReference type="AlphaFoldDB" id="A0A814NP98"/>
<dbReference type="Pfam" id="PF13599">
    <property type="entry name" value="Pentapeptide_4"/>
    <property type="match status" value="1"/>
</dbReference>
<dbReference type="Gene3D" id="2.160.20.80">
    <property type="entry name" value="E3 ubiquitin-protein ligase SopA"/>
    <property type="match status" value="1"/>
</dbReference>
<sequence length="220" mass="24923">MRFPDYFFGVISIDQILVIRTKTLSTVRQLEIERKREIILFLYENELIQNNKYPIEELVALDNGDLTGIEFKHSMTFTCELKNLYLASILASNIIFNDCQLRNADLNGASMVQATFNDCIMSSGNFMNSDLTDASFNENNMRNIKFAGATLTRARIRNSILENVDFTNADLIDSNVNIDQLMSSIGEKANIFINTRFPNSSFSAINRSQLILDGSAEEMV</sequence>
<dbReference type="Proteomes" id="UP000663855">
    <property type="component" value="Unassembled WGS sequence"/>
</dbReference>
<name>A0A814NP98_9BILA</name>
<comment type="caution">
    <text evidence="1">The sequence shown here is derived from an EMBL/GenBank/DDBJ whole genome shotgun (WGS) entry which is preliminary data.</text>
</comment>
<dbReference type="InterPro" id="IPR051082">
    <property type="entry name" value="Pentapeptide-BTB/POZ_domain"/>
</dbReference>
<gene>
    <name evidence="1" type="ORF">CJN711_LOCUS6843</name>
</gene>
<reference evidence="1" key="1">
    <citation type="submission" date="2021-02" db="EMBL/GenBank/DDBJ databases">
        <authorList>
            <person name="Nowell W R."/>
        </authorList>
    </citation>
    <scope>NUCLEOTIDE SEQUENCE</scope>
</reference>